<dbReference type="Proteomes" id="UP000245626">
    <property type="component" value="Unassembled WGS sequence"/>
</dbReference>
<evidence type="ECO:0000313" key="1">
    <source>
        <dbReference type="EMBL" id="PWN51278.1"/>
    </source>
</evidence>
<feature type="non-terminal residue" evidence="1">
    <location>
        <position position="1"/>
    </location>
</feature>
<keyword evidence="2" id="KW-1185">Reference proteome</keyword>
<evidence type="ECO:0000313" key="2">
    <source>
        <dbReference type="Proteomes" id="UP000245626"/>
    </source>
</evidence>
<reference evidence="1 2" key="1">
    <citation type="journal article" date="2018" name="Mol. Biol. Evol.">
        <title>Broad Genomic Sampling Reveals a Smut Pathogenic Ancestry of the Fungal Clade Ustilaginomycotina.</title>
        <authorList>
            <person name="Kijpornyongpan T."/>
            <person name="Mondo S.J."/>
            <person name="Barry K."/>
            <person name="Sandor L."/>
            <person name="Lee J."/>
            <person name="Lipzen A."/>
            <person name="Pangilinan J."/>
            <person name="LaButti K."/>
            <person name="Hainaut M."/>
            <person name="Henrissat B."/>
            <person name="Grigoriev I.V."/>
            <person name="Spatafora J.W."/>
            <person name="Aime M.C."/>
        </authorList>
    </citation>
    <scope>NUCLEOTIDE SEQUENCE [LARGE SCALE GENOMIC DNA]</scope>
    <source>
        <strain evidence="1 2">SA 807</strain>
    </source>
</reference>
<accession>A0ACD0NZF6</accession>
<sequence length="857" mass="94111">ADLMAPAPGEDEGDAGGKRRRVQRACDMCRKKKVRCDGLQPEKGACSNCANYGHECTFVDAARKRAPPRSYVDALEARMEKMEKLLESLAPGMDFTDRIGPPVRRPDDNRDRDQSQGEKLDIHKQGSSNSDPLPVSMTPTLSKGSPYSGPSTETLRAYLPWNMARSGGNAFADSPRSNTGVEGEDSEHSSDEDDGIAFIQTSIARTSINSSPETDVLSNSGEVLAAVGGEANGSVKDDFSRGPDATSSNQGEPGSRRFIGKASDLHLIPLLEKISNSGRKDSSLLPESMRPEFWLVDTGFFKEDKIDITGMSIPWPEPDLEELLLTAYFGRVNKEWPILNEFVFRQELQQPELRLNADWLGVALGVFAVACLYVDDPRARDGQGGVGLPAGLRWWDAKRKVSARGVGATVHIHKLQSLMLDIHYLMGTPLAATMAWGMLAVLLRLLQDLGTHRRATAKCLGLSRVEEETRKRLFWVCYSLDRELSAGLGRPMMIQDEDMDIEPPLEMDDNILCAGPDAVQPKDKPADVSGFISNLKLDEIIGRTLRTIYAIGKAKTRRGFVGRQWDQFIVAEIDSSLNNWLDTMPEHLRYNPNEPNDEWLIQSSLLHTRYYHSQILVHRPFIPGPKSTSPLNFPSLAICTNAARSISHVVDNLRKRNLHLISGITLAFRSFSAGTILLMVVWGAKRSGGRTSSSAMADVRKCLDVLHDMEKRWQIAGKLYDMLNAMVRSSELPVPAIESDHGTKRRRDEDTAKESPPSSPRSRKTAHGKTQSKQASSPKSARAVSKGDICSENENRQTQGTIAGKADDDSQDSRGSAIIDGPLPLSTYQLAFSAMSSSSSDDSPARDSPNATGVPAA</sequence>
<dbReference type="EMBL" id="KZ819856">
    <property type="protein sequence ID" value="PWN51278.1"/>
    <property type="molecule type" value="Genomic_DNA"/>
</dbReference>
<feature type="non-terminal residue" evidence="1">
    <location>
        <position position="857"/>
    </location>
</feature>
<name>A0ACD0NZF6_9BASI</name>
<protein>
    <submittedName>
        <fullName evidence="1">Uncharacterized protein</fullName>
    </submittedName>
</protein>
<proteinExistence type="predicted"/>
<organism evidence="1 2">
    <name type="scientific">Violaceomyces palustris</name>
    <dbReference type="NCBI Taxonomy" id="1673888"/>
    <lineage>
        <taxon>Eukaryota</taxon>
        <taxon>Fungi</taxon>
        <taxon>Dikarya</taxon>
        <taxon>Basidiomycota</taxon>
        <taxon>Ustilaginomycotina</taxon>
        <taxon>Ustilaginomycetes</taxon>
        <taxon>Violaceomycetales</taxon>
        <taxon>Violaceomycetaceae</taxon>
        <taxon>Violaceomyces</taxon>
    </lineage>
</organism>
<gene>
    <name evidence="1" type="ORF">IE53DRAFT_308051</name>
</gene>